<keyword evidence="17" id="KW-1185">Reference proteome</keyword>
<evidence type="ECO:0000256" key="11">
    <source>
        <dbReference type="ARBA" id="ARBA00023242"/>
    </source>
</evidence>
<proteinExistence type="inferred from homology"/>
<dbReference type="Gene3D" id="1.10.10.10">
    <property type="entry name" value="Winged helix-like DNA-binding domain superfamily/Winged helix DNA-binding domain"/>
    <property type="match status" value="1"/>
</dbReference>
<evidence type="ECO:0000256" key="10">
    <source>
        <dbReference type="ARBA" id="ARBA00023163"/>
    </source>
</evidence>
<evidence type="ECO:0000256" key="14">
    <source>
        <dbReference type="SAM" id="MobiDB-lite"/>
    </source>
</evidence>
<keyword evidence="8" id="KW-0007">Acetylation</keyword>
<dbReference type="OrthoDB" id="787137at2759"/>
<sequence>MNEKDNKLYGLLDFNNIRTVQFGLNYNFQTWYGCSVYFNENSTQQLGYTYYNEIYDSNVHDKFIKEIVECDNDENKVSDNSSNPTKKIQQDNIKTSKNSEQKTTLNEKKQHWLDTLYVCDYCFKYTANRNELLHHMSVCYYKDRLPGKIKYLSPEYTIRRIRGFKHTLFCQCLCIFTKLFLDNKSMFFMVDNYEFFVVYETDGNRPLGFFSKDFLSPEKNNLACILIFPPYQRRGLGSLLIEFSYKISDYEGLISGPEKPLSPFGLIAYCKYWSKRICYEFIDNDFQENATTTLEDISRHTRLKTEDITLALEYMGCLRYSDDEQNGKRTYEIVTKNLMSSIKTHNLKHKRVYVLDEYLLLDI</sequence>
<dbReference type="PANTHER" id="PTHR10615">
    <property type="entry name" value="HISTONE ACETYLTRANSFERASE"/>
    <property type="match status" value="1"/>
</dbReference>
<dbReference type="GO" id="GO:0008270">
    <property type="term" value="F:zinc ion binding"/>
    <property type="evidence" value="ECO:0007669"/>
    <property type="project" value="UniProtKB-KW"/>
</dbReference>
<evidence type="ECO:0000256" key="7">
    <source>
        <dbReference type="ARBA" id="ARBA00022833"/>
    </source>
</evidence>
<dbReference type="EMBL" id="UFAJ01000075">
    <property type="protein sequence ID" value="SSD58994.1"/>
    <property type="molecule type" value="Genomic_DNA"/>
</dbReference>
<protein>
    <recommendedName>
        <fullName evidence="3">histone acetyltransferase</fullName>
        <ecNumber evidence="3">2.3.1.48</ecNumber>
    </recommendedName>
</protein>
<dbReference type="InterPro" id="IPR016181">
    <property type="entry name" value="Acyl_CoA_acyltransferase"/>
</dbReference>
<dbReference type="Gene3D" id="3.40.630.30">
    <property type="match status" value="1"/>
</dbReference>
<dbReference type="InterPro" id="IPR002717">
    <property type="entry name" value="HAT_MYST-type"/>
</dbReference>
<dbReference type="CDD" id="cd04301">
    <property type="entry name" value="NAT_SF"/>
    <property type="match status" value="1"/>
</dbReference>
<dbReference type="SUPFAM" id="SSF55729">
    <property type="entry name" value="Acyl-CoA N-acyltransferases (Nat)"/>
    <property type="match status" value="1"/>
</dbReference>
<keyword evidence="9" id="KW-0805">Transcription regulation</keyword>
<dbReference type="GO" id="GO:0006355">
    <property type="term" value="P:regulation of DNA-templated transcription"/>
    <property type="evidence" value="ECO:0007669"/>
    <property type="project" value="InterPro"/>
</dbReference>
<evidence type="ECO:0000256" key="4">
    <source>
        <dbReference type="ARBA" id="ARBA00022679"/>
    </source>
</evidence>
<dbReference type="VEuPathDB" id="FungiDB:SCODWIG_00755"/>
<feature type="compositionally biased region" description="Polar residues" evidence="14">
    <location>
        <begin position="78"/>
        <end position="96"/>
    </location>
</feature>
<feature type="active site" description="Proton donor/acceptor" evidence="13">
    <location>
        <position position="258"/>
    </location>
</feature>
<dbReference type="PROSITE" id="PS51726">
    <property type="entry name" value="MYST_HAT"/>
    <property type="match status" value="1"/>
</dbReference>
<comment type="subcellular location">
    <subcellularLocation>
        <location evidence="1">Nucleus</location>
    </subcellularLocation>
</comment>
<keyword evidence="11" id="KW-0539">Nucleus</keyword>
<dbReference type="Proteomes" id="UP000262825">
    <property type="component" value="Unassembled WGS sequence"/>
</dbReference>
<keyword evidence="12" id="KW-0012">Acyltransferase</keyword>
<dbReference type="PROSITE" id="PS51257">
    <property type="entry name" value="PROKAR_LIPOPROTEIN"/>
    <property type="match status" value="1"/>
</dbReference>
<evidence type="ECO:0000256" key="13">
    <source>
        <dbReference type="PIRSR" id="PIRSR602717-51"/>
    </source>
</evidence>
<evidence type="ECO:0000256" key="2">
    <source>
        <dbReference type="ARBA" id="ARBA00010107"/>
    </source>
</evidence>
<keyword evidence="6" id="KW-0863">Zinc-finger</keyword>
<organism evidence="16 17">
    <name type="scientific">Saccharomycodes ludwigii</name>
    <dbReference type="NCBI Taxonomy" id="36035"/>
    <lineage>
        <taxon>Eukaryota</taxon>
        <taxon>Fungi</taxon>
        <taxon>Dikarya</taxon>
        <taxon>Ascomycota</taxon>
        <taxon>Saccharomycotina</taxon>
        <taxon>Saccharomycetes</taxon>
        <taxon>Saccharomycodales</taxon>
        <taxon>Saccharomycodaceae</taxon>
        <taxon>Saccharomycodes</taxon>
    </lineage>
</organism>
<dbReference type="Gene3D" id="3.30.60.60">
    <property type="entry name" value="N-acetyl transferase-like"/>
    <property type="match status" value="1"/>
</dbReference>
<dbReference type="GO" id="GO:0005634">
    <property type="term" value="C:nucleus"/>
    <property type="evidence" value="ECO:0007669"/>
    <property type="project" value="UniProtKB-SubCell"/>
</dbReference>
<evidence type="ECO:0000259" key="15">
    <source>
        <dbReference type="PROSITE" id="PS51726"/>
    </source>
</evidence>
<evidence type="ECO:0000256" key="5">
    <source>
        <dbReference type="ARBA" id="ARBA00022723"/>
    </source>
</evidence>
<evidence type="ECO:0000313" key="17">
    <source>
        <dbReference type="Proteomes" id="UP000262825"/>
    </source>
</evidence>
<feature type="region of interest" description="Disordered" evidence="14">
    <location>
        <begin position="74"/>
        <end position="102"/>
    </location>
</feature>
<accession>A0A376B3E4</accession>
<dbReference type="FunFam" id="3.40.630.30:FF:000067">
    <property type="entry name" value="Histone acetyltransferase"/>
    <property type="match status" value="1"/>
</dbReference>
<dbReference type="AlphaFoldDB" id="A0A376B3E4"/>
<dbReference type="GO" id="GO:0035267">
    <property type="term" value="C:NuA4 histone acetyltransferase complex"/>
    <property type="evidence" value="ECO:0007669"/>
    <property type="project" value="TreeGrafter"/>
</dbReference>
<evidence type="ECO:0000256" key="9">
    <source>
        <dbReference type="ARBA" id="ARBA00023015"/>
    </source>
</evidence>
<evidence type="ECO:0000256" key="8">
    <source>
        <dbReference type="ARBA" id="ARBA00022990"/>
    </source>
</evidence>
<evidence type="ECO:0000256" key="12">
    <source>
        <dbReference type="ARBA" id="ARBA00023315"/>
    </source>
</evidence>
<evidence type="ECO:0000256" key="6">
    <source>
        <dbReference type="ARBA" id="ARBA00022771"/>
    </source>
</evidence>
<reference evidence="17" key="1">
    <citation type="submission" date="2018-06" db="EMBL/GenBank/DDBJ databases">
        <authorList>
            <person name="Guldener U."/>
        </authorList>
    </citation>
    <scope>NUCLEOTIDE SEQUENCE [LARGE SCALE GENOMIC DNA]</scope>
    <source>
        <strain evidence="17">UTAD17</strain>
    </source>
</reference>
<dbReference type="EC" id="2.3.1.48" evidence="3"/>
<dbReference type="Pfam" id="PF01853">
    <property type="entry name" value="MOZ_SAS"/>
    <property type="match status" value="1"/>
</dbReference>
<name>A0A376B3E4_9ASCO</name>
<dbReference type="GO" id="GO:0046972">
    <property type="term" value="F:histone H4K16 acetyltransferase activity"/>
    <property type="evidence" value="ECO:0007669"/>
    <property type="project" value="TreeGrafter"/>
</dbReference>
<keyword evidence="7" id="KW-0862">Zinc</keyword>
<comment type="similarity">
    <text evidence="2">Belongs to the MYST (SAS/MOZ) family.</text>
</comment>
<dbReference type="PANTHER" id="PTHR10615:SF219">
    <property type="entry name" value="HISTONE ACETYLTRANSFERASE KAT5"/>
    <property type="match status" value="1"/>
</dbReference>
<keyword evidence="5" id="KW-0479">Metal-binding</keyword>
<evidence type="ECO:0000256" key="1">
    <source>
        <dbReference type="ARBA" id="ARBA00004123"/>
    </source>
</evidence>
<keyword evidence="4 16" id="KW-0808">Transferase</keyword>
<feature type="domain" description="MYST-type HAT" evidence="15">
    <location>
        <begin position="12"/>
        <end position="363"/>
    </location>
</feature>
<keyword evidence="10" id="KW-0804">Transcription</keyword>
<dbReference type="InterPro" id="IPR036388">
    <property type="entry name" value="WH-like_DNA-bd_sf"/>
</dbReference>
<dbReference type="InterPro" id="IPR050603">
    <property type="entry name" value="MYST_HAT"/>
</dbReference>
<evidence type="ECO:0000313" key="16">
    <source>
        <dbReference type="EMBL" id="SSD58994.1"/>
    </source>
</evidence>
<gene>
    <name evidence="16" type="ORF">SCODWIG_00755</name>
</gene>
<evidence type="ECO:0000256" key="3">
    <source>
        <dbReference type="ARBA" id="ARBA00013184"/>
    </source>
</evidence>